<dbReference type="PROSITE" id="PS51257">
    <property type="entry name" value="PROKAR_LIPOPROTEIN"/>
    <property type="match status" value="1"/>
</dbReference>
<feature type="transmembrane region" description="Helical" evidence="1">
    <location>
        <begin position="41"/>
        <end position="60"/>
    </location>
</feature>
<proteinExistence type="predicted"/>
<comment type="caution">
    <text evidence="2">The sequence shown here is derived from an EMBL/GenBank/DDBJ whole genome shotgun (WGS) entry which is preliminary data.</text>
</comment>
<sequence length="124" mass="13878">MKKLFSITFYAWLMASLGCALVYNVLFYSTTSFGGADFDKSWLGVLLAALAPLVNRFWTYDDGSSMSTKVRLPKVSLLVMLGVAWVLLTVPERGWPLWLILGILGGFLLNTYWAVVDDDTRNTD</sequence>
<name>A0A0F8Y682_9ZZZZ</name>
<organism evidence="2">
    <name type="scientific">marine sediment metagenome</name>
    <dbReference type="NCBI Taxonomy" id="412755"/>
    <lineage>
        <taxon>unclassified sequences</taxon>
        <taxon>metagenomes</taxon>
        <taxon>ecological metagenomes</taxon>
    </lineage>
</organism>
<evidence type="ECO:0000313" key="2">
    <source>
        <dbReference type="EMBL" id="KKK76912.1"/>
    </source>
</evidence>
<reference evidence="2" key="1">
    <citation type="journal article" date="2015" name="Nature">
        <title>Complex archaea that bridge the gap between prokaryotes and eukaryotes.</title>
        <authorList>
            <person name="Spang A."/>
            <person name="Saw J.H."/>
            <person name="Jorgensen S.L."/>
            <person name="Zaremba-Niedzwiedzka K."/>
            <person name="Martijn J."/>
            <person name="Lind A.E."/>
            <person name="van Eijk R."/>
            <person name="Schleper C."/>
            <person name="Guy L."/>
            <person name="Ettema T.J."/>
        </authorList>
    </citation>
    <scope>NUCLEOTIDE SEQUENCE</scope>
</reference>
<feature type="transmembrane region" description="Helical" evidence="1">
    <location>
        <begin position="96"/>
        <end position="115"/>
    </location>
</feature>
<dbReference type="AlphaFoldDB" id="A0A0F8Y682"/>
<keyword evidence="1" id="KW-0472">Membrane</keyword>
<dbReference type="EMBL" id="LAZR01055199">
    <property type="protein sequence ID" value="KKK76912.1"/>
    <property type="molecule type" value="Genomic_DNA"/>
</dbReference>
<accession>A0A0F8Y682</accession>
<feature type="transmembrane region" description="Helical" evidence="1">
    <location>
        <begin position="7"/>
        <end position="29"/>
    </location>
</feature>
<protein>
    <submittedName>
        <fullName evidence="2">Uncharacterized protein</fullName>
    </submittedName>
</protein>
<feature type="transmembrane region" description="Helical" evidence="1">
    <location>
        <begin position="72"/>
        <end position="90"/>
    </location>
</feature>
<gene>
    <name evidence="2" type="ORF">LCGC14_2858880</name>
</gene>
<keyword evidence="1" id="KW-1133">Transmembrane helix</keyword>
<evidence type="ECO:0000256" key="1">
    <source>
        <dbReference type="SAM" id="Phobius"/>
    </source>
</evidence>
<keyword evidence="1" id="KW-0812">Transmembrane</keyword>